<evidence type="ECO:0000313" key="4">
    <source>
        <dbReference type="EMBL" id="TXR53408.1"/>
    </source>
</evidence>
<dbReference type="OrthoDB" id="9131849at2"/>
<dbReference type="AlphaFoldDB" id="A0A5C8Z846"/>
<sequence>MAIMLLDPQVIDELKDLLEGEFKLLVDTYIEDTQKNVALLRQAVDELNPAKIYAIAHSIKGASLNLGALWLSEHCLQVEKAARADDASVGQKLIDDIENKSSETCDLLSTYL</sequence>
<evidence type="ECO:0000259" key="3">
    <source>
        <dbReference type="PROSITE" id="PS50894"/>
    </source>
</evidence>
<evidence type="ECO:0000313" key="5">
    <source>
        <dbReference type="Proteomes" id="UP000321764"/>
    </source>
</evidence>
<feature type="domain" description="HPt" evidence="3">
    <location>
        <begin position="18"/>
        <end position="112"/>
    </location>
</feature>
<dbReference type="Gene3D" id="1.20.120.160">
    <property type="entry name" value="HPT domain"/>
    <property type="match status" value="1"/>
</dbReference>
<proteinExistence type="predicted"/>
<dbReference type="Proteomes" id="UP000321764">
    <property type="component" value="Unassembled WGS sequence"/>
</dbReference>
<dbReference type="SMART" id="SM00073">
    <property type="entry name" value="HPT"/>
    <property type="match status" value="1"/>
</dbReference>
<keyword evidence="5" id="KW-1185">Reference proteome</keyword>
<dbReference type="EMBL" id="VKAD01000001">
    <property type="protein sequence ID" value="TXR53408.1"/>
    <property type="molecule type" value="Genomic_DNA"/>
</dbReference>
<comment type="caution">
    <text evidence="4">The sequence shown here is derived from an EMBL/GenBank/DDBJ whole genome shotgun (WGS) entry which is preliminary data.</text>
</comment>
<keyword evidence="1" id="KW-0902">Two-component regulatory system</keyword>
<dbReference type="SUPFAM" id="SSF47226">
    <property type="entry name" value="Histidine-containing phosphotransfer domain, HPT domain"/>
    <property type="match status" value="1"/>
</dbReference>
<dbReference type="InterPro" id="IPR036641">
    <property type="entry name" value="HPT_dom_sf"/>
</dbReference>
<name>A0A5C8Z846_9GAMM</name>
<dbReference type="RefSeq" id="WP_147712755.1">
    <property type="nucleotide sequence ID" value="NZ_VKAD01000001.1"/>
</dbReference>
<evidence type="ECO:0000256" key="1">
    <source>
        <dbReference type="ARBA" id="ARBA00023012"/>
    </source>
</evidence>
<gene>
    <name evidence="4" type="ORF">FME95_02230</name>
</gene>
<dbReference type="GO" id="GO:0000160">
    <property type="term" value="P:phosphorelay signal transduction system"/>
    <property type="evidence" value="ECO:0007669"/>
    <property type="project" value="UniProtKB-KW"/>
</dbReference>
<protein>
    <submittedName>
        <fullName evidence="4">Hpt domain-containing protein</fullName>
    </submittedName>
</protein>
<accession>A0A5C8Z846</accession>
<keyword evidence="2" id="KW-0597">Phosphoprotein</keyword>
<dbReference type="InterPro" id="IPR008207">
    <property type="entry name" value="Sig_transdc_His_kin_Hpt_dom"/>
</dbReference>
<reference evidence="4 5" key="1">
    <citation type="submission" date="2019-07" db="EMBL/GenBank/DDBJ databases">
        <title>Reinekea sp. strain SSH23 genome sequencing and assembly.</title>
        <authorList>
            <person name="Kim I."/>
        </authorList>
    </citation>
    <scope>NUCLEOTIDE SEQUENCE [LARGE SCALE GENOMIC DNA]</scope>
    <source>
        <strain evidence="4 5">SSH23</strain>
    </source>
</reference>
<organism evidence="4 5">
    <name type="scientific">Reinekea thalattae</name>
    <dbReference type="NCBI Taxonomy" id="2593301"/>
    <lineage>
        <taxon>Bacteria</taxon>
        <taxon>Pseudomonadati</taxon>
        <taxon>Pseudomonadota</taxon>
        <taxon>Gammaproteobacteria</taxon>
        <taxon>Oceanospirillales</taxon>
        <taxon>Saccharospirillaceae</taxon>
        <taxon>Reinekea</taxon>
    </lineage>
</organism>
<evidence type="ECO:0000256" key="2">
    <source>
        <dbReference type="PROSITE-ProRule" id="PRU00110"/>
    </source>
</evidence>
<dbReference type="Pfam" id="PF01627">
    <property type="entry name" value="Hpt"/>
    <property type="match status" value="1"/>
</dbReference>
<feature type="modified residue" description="Phosphohistidine" evidence="2">
    <location>
        <position position="57"/>
    </location>
</feature>
<dbReference type="PROSITE" id="PS50894">
    <property type="entry name" value="HPT"/>
    <property type="match status" value="1"/>
</dbReference>
<dbReference type="GO" id="GO:0004672">
    <property type="term" value="F:protein kinase activity"/>
    <property type="evidence" value="ECO:0007669"/>
    <property type="project" value="UniProtKB-ARBA"/>
</dbReference>